<dbReference type="EMBL" id="ATMT01000028">
    <property type="protein sequence ID" value="EPY07898.1"/>
    <property type="molecule type" value="Genomic_DNA"/>
</dbReference>
<dbReference type="Gene3D" id="3.40.50.720">
    <property type="entry name" value="NAD(P)-binding Rossmann-like Domain"/>
    <property type="match status" value="1"/>
</dbReference>
<dbReference type="eggNOG" id="COG4221">
    <property type="taxonomic scope" value="Bacteria"/>
</dbReference>
<dbReference type="Pfam" id="PF00106">
    <property type="entry name" value="adh_short"/>
    <property type="match status" value="1"/>
</dbReference>
<dbReference type="GO" id="GO:0016491">
    <property type="term" value="F:oxidoreductase activity"/>
    <property type="evidence" value="ECO:0007669"/>
    <property type="project" value="UniProtKB-KW"/>
</dbReference>
<evidence type="ECO:0000313" key="3">
    <source>
        <dbReference type="EMBL" id="EPY07898.1"/>
    </source>
</evidence>
<keyword evidence="2" id="KW-0560">Oxidoreductase</keyword>
<dbReference type="PANTHER" id="PTHR44196">
    <property type="entry name" value="DEHYDROGENASE/REDUCTASE SDR FAMILY MEMBER 7B"/>
    <property type="match status" value="1"/>
</dbReference>
<dbReference type="InterPro" id="IPR002347">
    <property type="entry name" value="SDR_fam"/>
</dbReference>
<dbReference type="Proteomes" id="UP000015344">
    <property type="component" value="Unassembled WGS sequence"/>
</dbReference>
<sequence>MKLLDNKVIMVTGASRGIGREMAVTFAQQGATLVLVSRNEEALVHLEKELDQYSNNVIKMSYDIRDLEKTKDAFKFIKKI</sequence>
<gene>
    <name evidence="3" type="ORF">PAALTS15_06629</name>
</gene>
<proteinExistence type="inferred from homology"/>
<protein>
    <submittedName>
        <fullName evidence="3">Short-chain dehydrogenase/reductase SDR</fullName>
    </submittedName>
</protein>
<dbReference type="AlphaFoldDB" id="S9SUR2"/>
<evidence type="ECO:0000256" key="2">
    <source>
        <dbReference type="ARBA" id="ARBA00023002"/>
    </source>
</evidence>
<organism evidence="3 4">
    <name type="scientific">Paenibacillus alvei TS-15</name>
    <dbReference type="NCBI Taxonomy" id="1117108"/>
    <lineage>
        <taxon>Bacteria</taxon>
        <taxon>Bacillati</taxon>
        <taxon>Bacillota</taxon>
        <taxon>Bacilli</taxon>
        <taxon>Bacillales</taxon>
        <taxon>Paenibacillaceae</taxon>
        <taxon>Paenibacillus</taxon>
    </lineage>
</organism>
<dbReference type="CDD" id="cd05233">
    <property type="entry name" value="SDR_c"/>
    <property type="match status" value="1"/>
</dbReference>
<dbReference type="GO" id="GO:0016020">
    <property type="term" value="C:membrane"/>
    <property type="evidence" value="ECO:0007669"/>
    <property type="project" value="TreeGrafter"/>
</dbReference>
<dbReference type="PANTHER" id="PTHR44196:SF1">
    <property type="entry name" value="DEHYDROGENASE_REDUCTASE SDR FAMILY MEMBER 7B"/>
    <property type="match status" value="1"/>
</dbReference>
<dbReference type="PATRIC" id="fig|1117108.3.peg.1363"/>
<evidence type="ECO:0000256" key="1">
    <source>
        <dbReference type="ARBA" id="ARBA00006484"/>
    </source>
</evidence>
<comment type="similarity">
    <text evidence="1">Belongs to the short-chain dehydrogenases/reductases (SDR) family.</text>
</comment>
<name>S9SUR2_PAEAL</name>
<comment type="caution">
    <text evidence="3">The sequence shown here is derived from an EMBL/GenBank/DDBJ whole genome shotgun (WGS) entry which is preliminary data.</text>
</comment>
<dbReference type="InterPro" id="IPR036291">
    <property type="entry name" value="NAD(P)-bd_dom_sf"/>
</dbReference>
<reference evidence="3 4" key="1">
    <citation type="submission" date="2013-05" db="EMBL/GenBank/DDBJ databases">
        <authorList>
            <person name="Strain E.A."/>
            <person name="Brown E."/>
            <person name="Allard M.W."/>
            <person name="Luo Y.L."/>
        </authorList>
    </citation>
    <scope>NUCLEOTIDE SEQUENCE [LARGE SCALE GENOMIC DNA]</scope>
    <source>
        <strain evidence="3 4">TS-15</strain>
    </source>
</reference>
<accession>S9SUR2</accession>
<dbReference type="SUPFAM" id="SSF51735">
    <property type="entry name" value="NAD(P)-binding Rossmann-fold domains"/>
    <property type="match status" value="1"/>
</dbReference>
<evidence type="ECO:0000313" key="4">
    <source>
        <dbReference type="Proteomes" id="UP000015344"/>
    </source>
</evidence>